<evidence type="ECO:0000256" key="1">
    <source>
        <dbReference type="SAM" id="MobiDB-lite"/>
    </source>
</evidence>
<accession>A0ABR2I9P6</accession>
<dbReference type="Pfam" id="PF26640">
    <property type="entry name" value="DUF8212"/>
    <property type="match status" value="1"/>
</dbReference>
<name>A0ABR2I9P6_9PEZI</name>
<evidence type="ECO:0000259" key="2">
    <source>
        <dbReference type="Pfam" id="PF26640"/>
    </source>
</evidence>
<evidence type="ECO:0000313" key="4">
    <source>
        <dbReference type="Proteomes" id="UP001390339"/>
    </source>
</evidence>
<dbReference type="InterPro" id="IPR058525">
    <property type="entry name" value="DUF8212"/>
</dbReference>
<evidence type="ECO:0000313" key="3">
    <source>
        <dbReference type="EMBL" id="KAK8859728.1"/>
    </source>
</evidence>
<feature type="domain" description="DUF8212" evidence="2">
    <location>
        <begin position="190"/>
        <end position="211"/>
    </location>
</feature>
<gene>
    <name evidence="3" type="ORF">PGQ11_010462</name>
</gene>
<dbReference type="EMBL" id="JAPCWZ010000006">
    <property type="protein sequence ID" value="KAK8859728.1"/>
    <property type="molecule type" value="Genomic_DNA"/>
</dbReference>
<reference evidence="3 4" key="1">
    <citation type="journal article" date="2024" name="IMA Fungus">
        <title>Apiospora arundinis, a panoply of carbohydrate-active enzymes and secondary metabolites.</title>
        <authorList>
            <person name="Sorensen T."/>
            <person name="Petersen C."/>
            <person name="Muurmann A.T."/>
            <person name="Christiansen J.V."/>
            <person name="Brundto M.L."/>
            <person name="Overgaard C.K."/>
            <person name="Boysen A.T."/>
            <person name="Wollenberg R.D."/>
            <person name="Larsen T.O."/>
            <person name="Sorensen J.L."/>
            <person name="Nielsen K.L."/>
            <person name="Sondergaard T.E."/>
        </authorList>
    </citation>
    <scope>NUCLEOTIDE SEQUENCE [LARGE SCALE GENOMIC DNA]</scope>
    <source>
        <strain evidence="3 4">AAU 773</strain>
    </source>
</reference>
<protein>
    <submittedName>
        <fullName evidence="3">HET-domain-containing protein</fullName>
    </submittedName>
</protein>
<dbReference type="PANTHER" id="PTHR10622:SF10">
    <property type="entry name" value="HET DOMAIN-CONTAINING PROTEIN"/>
    <property type="match status" value="1"/>
</dbReference>
<organism evidence="3 4">
    <name type="scientific">Apiospora arundinis</name>
    <dbReference type="NCBI Taxonomy" id="335852"/>
    <lineage>
        <taxon>Eukaryota</taxon>
        <taxon>Fungi</taxon>
        <taxon>Dikarya</taxon>
        <taxon>Ascomycota</taxon>
        <taxon>Pezizomycotina</taxon>
        <taxon>Sordariomycetes</taxon>
        <taxon>Xylariomycetidae</taxon>
        <taxon>Amphisphaeriales</taxon>
        <taxon>Apiosporaceae</taxon>
        <taxon>Apiospora</taxon>
    </lineage>
</organism>
<proteinExistence type="predicted"/>
<comment type="caution">
    <text evidence="3">The sequence shown here is derived from an EMBL/GenBank/DDBJ whole genome shotgun (WGS) entry which is preliminary data.</text>
</comment>
<dbReference type="Proteomes" id="UP001390339">
    <property type="component" value="Unassembled WGS sequence"/>
</dbReference>
<sequence length="537" mass="60932">MRLINTATLQLESFLNKPPPYAVLSHTWVDGEEVTFQEMQTGAGIDKTSSSELSESINSMFRWYEEAETCYAFLADVHESDDTNAFIASRWFSRGWTLQELLAPSKVIFYTSEWLPIGDREDLSGYIERITTIDQEVLTRKLSFSDVSVAERMTWAARRQTTRGEDMAYSLLGIFGVSMSLLYGEGGPEAFRRLQEEIVKTSNDLSIFAWLAPERSGGSEISAFSTAVSQFAYAANVPIIASSPEFPTEVTGGLIKVHLPFQTIKGRTYGLLRHYSRPTPCVYGIPLEEIHPNVFVRLRGQVVVVEYSGFLRRDQRSVSLVIRLEKYRETARARFGWDSYRAVMFKSLPPEYRITEITPFDTRDVKQDTIVGLPFMARGSTWVELRHVTDKHNVFIFRVHRTFGGKENLQSSREEWVYPAHNRDAALCPLEEFGNRLVERPIFTSLFRSDEEDPLRVHVSIRAYAAYELHESIGDVPSANEFIENILRASPDKPWGSAPWIQEVLVVEVTSTPSFGRAGKQTPSSLLVSDKTRAKNG</sequence>
<feature type="region of interest" description="Disordered" evidence="1">
    <location>
        <begin position="516"/>
        <end position="537"/>
    </location>
</feature>
<dbReference type="PANTHER" id="PTHR10622">
    <property type="entry name" value="HET DOMAIN-CONTAINING PROTEIN"/>
    <property type="match status" value="1"/>
</dbReference>
<keyword evidence="4" id="KW-1185">Reference proteome</keyword>